<feature type="region of interest" description="Disordered" evidence="18">
    <location>
        <begin position="398"/>
        <end position="433"/>
    </location>
</feature>
<feature type="compositionally biased region" description="Acidic residues" evidence="18">
    <location>
        <begin position="399"/>
        <end position="411"/>
    </location>
</feature>
<evidence type="ECO:0000256" key="18">
    <source>
        <dbReference type="SAM" id="MobiDB-lite"/>
    </source>
</evidence>
<organism evidence="21 22">
    <name type="scientific">Mycena albidolilacea</name>
    <dbReference type="NCBI Taxonomy" id="1033008"/>
    <lineage>
        <taxon>Eukaryota</taxon>
        <taxon>Fungi</taxon>
        <taxon>Dikarya</taxon>
        <taxon>Basidiomycota</taxon>
        <taxon>Agaricomycotina</taxon>
        <taxon>Agaricomycetes</taxon>
        <taxon>Agaricomycetidae</taxon>
        <taxon>Agaricales</taxon>
        <taxon>Marasmiineae</taxon>
        <taxon>Mycenaceae</taxon>
        <taxon>Mycena</taxon>
    </lineage>
</organism>
<evidence type="ECO:0000256" key="5">
    <source>
        <dbReference type="ARBA" id="ARBA00004906"/>
    </source>
</evidence>
<feature type="domain" description="FYVE-type" evidence="20">
    <location>
        <begin position="491"/>
        <end position="562"/>
    </location>
</feature>
<comment type="catalytic activity">
    <reaction evidence="1">
        <text>S-ubiquitinyl-[E2 ubiquitin-conjugating enzyme]-L-cysteine + [acceptor protein]-L-lysine = [E2 ubiquitin-conjugating enzyme]-L-cysteine + N(6)-ubiquitinyl-[acceptor protein]-L-lysine.</text>
        <dbReference type="EC" id="2.3.2.27"/>
    </reaction>
</comment>
<evidence type="ECO:0000313" key="22">
    <source>
        <dbReference type="Proteomes" id="UP001218218"/>
    </source>
</evidence>
<keyword evidence="13" id="KW-0862">Zinc</keyword>
<dbReference type="EC" id="2.3.2.27" evidence="6"/>
<evidence type="ECO:0000256" key="8">
    <source>
        <dbReference type="ARBA" id="ARBA00022707"/>
    </source>
</evidence>
<dbReference type="GO" id="GO:0061630">
    <property type="term" value="F:ubiquitin protein ligase activity"/>
    <property type="evidence" value="ECO:0007669"/>
    <property type="project" value="UniProtKB-EC"/>
</dbReference>
<dbReference type="CDD" id="cd16489">
    <property type="entry name" value="mRING-CH-C4HC2H_ZNRF"/>
    <property type="match status" value="1"/>
</dbReference>
<keyword evidence="8" id="KW-0519">Myristate</keyword>
<comment type="subcellular location">
    <subcellularLocation>
        <location evidence="3">Endosome</location>
    </subcellularLocation>
    <subcellularLocation>
        <location evidence="4">Lysosome</location>
    </subcellularLocation>
    <subcellularLocation>
        <location evidence="2">Membrane</location>
        <topology evidence="2">Peripheral membrane protein</topology>
    </subcellularLocation>
</comment>
<evidence type="ECO:0000256" key="13">
    <source>
        <dbReference type="ARBA" id="ARBA00022833"/>
    </source>
</evidence>
<dbReference type="Proteomes" id="UP001218218">
    <property type="component" value="Unassembled WGS sequence"/>
</dbReference>
<feature type="domain" description="RING-type" evidence="19">
    <location>
        <begin position="661"/>
        <end position="701"/>
    </location>
</feature>
<dbReference type="PANTHER" id="PTHR46661">
    <property type="entry name" value="E3 UBIQUITIN-PROTEIN LIGASE ZNRF1-LIKE PROTEIN"/>
    <property type="match status" value="1"/>
</dbReference>
<dbReference type="InterPro" id="IPR051878">
    <property type="entry name" value="ZNRF_ubiq-protein_ligase"/>
</dbReference>
<dbReference type="GO" id="GO:0016020">
    <property type="term" value="C:membrane"/>
    <property type="evidence" value="ECO:0007669"/>
    <property type="project" value="UniProtKB-SubCell"/>
</dbReference>
<keyword evidence="12" id="KW-0833">Ubl conjugation pathway</keyword>
<dbReference type="EMBL" id="JARIHO010000001">
    <property type="protein sequence ID" value="KAJ7368156.1"/>
    <property type="molecule type" value="Genomic_DNA"/>
</dbReference>
<feature type="non-terminal residue" evidence="21">
    <location>
        <position position="1"/>
    </location>
</feature>
<dbReference type="GO" id="GO:0005768">
    <property type="term" value="C:endosome"/>
    <property type="evidence" value="ECO:0007669"/>
    <property type="project" value="UniProtKB-SubCell"/>
</dbReference>
<evidence type="ECO:0000256" key="1">
    <source>
        <dbReference type="ARBA" id="ARBA00000900"/>
    </source>
</evidence>
<evidence type="ECO:0000256" key="7">
    <source>
        <dbReference type="ARBA" id="ARBA00022679"/>
    </source>
</evidence>
<name>A0AAD7F6J3_9AGAR</name>
<feature type="region of interest" description="Disordered" evidence="18">
    <location>
        <begin position="212"/>
        <end position="243"/>
    </location>
</feature>
<dbReference type="Pfam" id="PF01363">
    <property type="entry name" value="FYVE"/>
    <property type="match status" value="1"/>
</dbReference>
<feature type="compositionally biased region" description="Low complexity" evidence="18">
    <location>
        <begin position="226"/>
        <end position="243"/>
    </location>
</feature>
<keyword evidence="16" id="KW-0449">Lipoprotein</keyword>
<keyword evidence="10" id="KW-0967">Endosome</keyword>
<evidence type="ECO:0000256" key="12">
    <source>
        <dbReference type="ARBA" id="ARBA00022786"/>
    </source>
</evidence>
<comment type="pathway">
    <text evidence="5">Protein modification; protein ubiquitination.</text>
</comment>
<evidence type="ECO:0000256" key="3">
    <source>
        <dbReference type="ARBA" id="ARBA00004177"/>
    </source>
</evidence>
<evidence type="ECO:0000256" key="2">
    <source>
        <dbReference type="ARBA" id="ARBA00004170"/>
    </source>
</evidence>
<sequence length="703" mass="77902">VNASSKGHLPVVLYLLTKQSANPLIRNNWGETAFDAAAAVFEVWICEVLQKAEAERWRGTTVPYNPLSVHTTAPLVLYENQRLDGRLKTLAVNGGRPKFSASGLGKQGRRAPFQLRLPKVDEETGVREIAAWRSDVQLPVLNDPWNLPKPGPTDRQSADTVERSHFWLSDWTLDVTPPGVDAEEGWQYAHQFGDPDDQWTAERPPQLERTLAGNGIVGSGLGGGPSSSRRGSGASSSTSHSRSPLTWVRRRRWVRVMRRRLDIPPLPFLEPDGTMYHLDADGTLIPFVDDARSGDHGDSDGQELGSMRPTVISSAQDYVARARYLVGTQTSDSSTESAVEARRAIAKLERATMELRQGLLGDDDAERKLQAEVLLNAYSRDLERRRLAAGARGLLLSGADDDELNDDESSDEEFHYPGAAPSPLETIRPGSRSSSFTADYFTRPGVSRAPTDLTPQLSQAPDFRVPTHEAPQKVPAPRFSPHQMHAQWERDDTVHQCRDCQRRFSFLLRRHCRRCGRIFCDRCSVYRALLDPSDIVQDPVLPEATASASSQRVCSSCHDEVNASVPSRLYGMRATSMERIEVDQQRLSIPGHLSRRQSSSQLSDLAECPVCNRNLDEVGDASEQEIHVRTCLEGGSGPASAAPKYLVYRLPAESTLIGVECVICLEEFTKGSMIARLSCFCSFHNTCLTSWLQRGKSCPIHAR</sequence>
<evidence type="ECO:0000259" key="20">
    <source>
        <dbReference type="PROSITE" id="PS50178"/>
    </source>
</evidence>
<dbReference type="Pfam" id="PF13639">
    <property type="entry name" value="zf-RING_2"/>
    <property type="match status" value="1"/>
</dbReference>
<dbReference type="GO" id="GO:0008270">
    <property type="term" value="F:zinc ion binding"/>
    <property type="evidence" value="ECO:0007669"/>
    <property type="project" value="UniProtKB-KW"/>
</dbReference>
<keyword evidence="9" id="KW-0479">Metal-binding</keyword>
<proteinExistence type="predicted"/>
<dbReference type="AlphaFoldDB" id="A0AAD7F6J3"/>
<evidence type="ECO:0000256" key="10">
    <source>
        <dbReference type="ARBA" id="ARBA00022753"/>
    </source>
</evidence>
<evidence type="ECO:0000256" key="17">
    <source>
        <dbReference type="PROSITE-ProRule" id="PRU00175"/>
    </source>
</evidence>
<dbReference type="GO" id="GO:0043161">
    <property type="term" value="P:proteasome-mediated ubiquitin-dependent protein catabolic process"/>
    <property type="evidence" value="ECO:0007669"/>
    <property type="project" value="TreeGrafter"/>
</dbReference>
<evidence type="ECO:0000256" key="14">
    <source>
        <dbReference type="ARBA" id="ARBA00023136"/>
    </source>
</evidence>
<keyword evidence="22" id="KW-1185">Reference proteome</keyword>
<evidence type="ECO:0000313" key="21">
    <source>
        <dbReference type="EMBL" id="KAJ7368156.1"/>
    </source>
</evidence>
<dbReference type="InterPro" id="IPR000306">
    <property type="entry name" value="Znf_FYVE"/>
</dbReference>
<dbReference type="SMART" id="SM00064">
    <property type="entry name" value="FYVE"/>
    <property type="match status" value="1"/>
</dbReference>
<gene>
    <name evidence="21" type="ORF">DFH08DRAFT_981609</name>
</gene>
<dbReference type="SUPFAM" id="SSF57850">
    <property type="entry name" value="RING/U-box"/>
    <property type="match status" value="1"/>
</dbReference>
<dbReference type="InterPro" id="IPR001841">
    <property type="entry name" value="Znf_RING"/>
</dbReference>
<dbReference type="InterPro" id="IPR017455">
    <property type="entry name" value="Znf_FYVE-rel"/>
</dbReference>
<evidence type="ECO:0000256" key="11">
    <source>
        <dbReference type="ARBA" id="ARBA00022771"/>
    </source>
</evidence>
<keyword evidence="11 17" id="KW-0863">Zinc-finger</keyword>
<evidence type="ECO:0000256" key="6">
    <source>
        <dbReference type="ARBA" id="ARBA00012483"/>
    </source>
</evidence>
<feature type="compositionally biased region" description="Gly residues" evidence="18">
    <location>
        <begin position="215"/>
        <end position="225"/>
    </location>
</feature>
<dbReference type="InterPro" id="IPR011011">
    <property type="entry name" value="Znf_FYVE_PHD"/>
</dbReference>
<dbReference type="GO" id="GO:0070936">
    <property type="term" value="P:protein K48-linked ubiquitination"/>
    <property type="evidence" value="ECO:0007669"/>
    <property type="project" value="TreeGrafter"/>
</dbReference>
<evidence type="ECO:0000256" key="15">
    <source>
        <dbReference type="ARBA" id="ARBA00023228"/>
    </source>
</evidence>
<dbReference type="PANTHER" id="PTHR46661:SF4">
    <property type="entry name" value="RING-TYPE DOMAIN-CONTAINING PROTEIN"/>
    <property type="match status" value="1"/>
</dbReference>
<protein>
    <recommendedName>
        <fullName evidence="6">RING-type E3 ubiquitin transferase</fullName>
        <ecNumber evidence="6">2.3.2.27</ecNumber>
    </recommendedName>
</protein>
<dbReference type="InterPro" id="IPR013083">
    <property type="entry name" value="Znf_RING/FYVE/PHD"/>
</dbReference>
<keyword evidence="15" id="KW-0458">Lysosome</keyword>
<dbReference type="PROSITE" id="PS50089">
    <property type="entry name" value="ZF_RING_2"/>
    <property type="match status" value="1"/>
</dbReference>
<keyword evidence="14" id="KW-0472">Membrane</keyword>
<evidence type="ECO:0000256" key="4">
    <source>
        <dbReference type="ARBA" id="ARBA00004371"/>
    </source>
</evidence>
<evidence type="ECO:0000259" key="19">
    <source>
        <dbReference type="PROSITE" id="PS50089"/>
    </source>
</evidence>
<dbReference type="Gene3D" id="3.30.40.10">
    <property type="entry name" value="Zinc/RING finger domain, C3HC4 (zinc finger)"/>
    <property type="match status" value="2"/>
</dbReference>
<dbReference type="SUPFAM" id="SSF57903">
    <property type="entry name" value="FYVE/PHD zinc finger"/>
    <property type="match status" value="1"/>
</dbReference>
<keyword evidence="7" id="KW-0808">Transferase</keyword>
<dbReference type="PROSITE" id="PS50178">
    <property type="entry name" value="ZF_FYVE"/>
    <property type="match status" value="1"/>
</dbReference>
<reference evidence="21" key="1">
    <citation type="submission" date="2023-03" db="EMBL/GenBank/DDBJ databases">
        <title>Massive genome expansion in bonnet fungi (Mycena s.s.) driven by repeated elements and novel gene families across ecological guilds.</title>
        <authorList>
            <consortium name="Lawrence Berkeley National Laboratory"/>
            <person name="Harder C.B."/>
            <person name="Miyauchi S."/>
            <person name="Viragh M."/>
            <person name="Kuo A."/>
            <person name="Thoen E."/>
            <person name="Andreopoulos B."/>
            <person name="Lu D."/>
            <person name="Skrede I."/>
            <person name="Drula E."/>
            <person name="Henrissat B."/>
            <person name="Morin E."/>
            <person name="Kohler A."/>
            <person name="Barry K."/>
            <person name="LaButti K."/>
            <person name="Morin E."/>
            <person name="Salamov A."/>
            <person name="Lipzen A."/>
            <person name="Mereny Z."/>
            <person name="Hegedus B."/>
            <person name="Baldrian P."/>
            <person name="Stursova M."/>
            <person name="Weitz H."/>
            <person name="Taylor A."/>
            <person name="Grigoriev I.V."/>
            <person name="Nagy L.G."/>
            <person name="Martin F."/>
            <person name="Kauserud H."/>
        </authorList>
    </citation>
    <scope>NUCLEOTIDE SEQUENCE</scope>
    <source>
        <strain evidence="21">CBHHK002</strain>
    </source>
</reference>
<evidence type="ECO:0000256" key="16">
    <source>
        <dbReference type="ARBA" id="ARBA00023288"/>
    </source>
</evidence>
<evidence type="ECO:0000256" key="9">
    <source>
        <dbReference type="ARBA" id="ARBA00022723"/>
    </source>
</evidence>
<comment type="caution">
    <text evidence="21">The sequence shown here is derived from an EMBL/GenBank/DDBJ whole genome shotgun (WGS) entry which is preliminary data.</text>
</comment>
<accession>A0AAD7F6J3</accession>